<dbReference type="GO" id="GO:0003677">
    <property type="term" value="F:DNA binding"/>
    <property type="evidence" value="ECO:0007669"/>
    <property type="project" value="UniProtKB-UniRule"/>
</dbReference>
<sequence>MQQHTEPPYLQLLSPENETYIIPLKEKETFTIGRDQDNDLPLHDPQKFVSREHCRLENTKGYFWIIDDDSGASGKPSASGTFVRPVNGGEDVNVQEKGRLRLQDEDMFYLVADVLPPDDTPVFWQFTFYDANTTHNNSTVSSIPPKEVAPIGTLAYSLGSQWFVRSTGDKWEMISLSPKPRRLVRYMAQKNKMKNKPTLCTYAELIDSVWEGDESFGKQNKDITHLVWQIRSKIEDDPSEPKYIKNIMSDGYLLDVQLRP</sequence>
<dbReference type="GO" id="GO:0000160">
    <property type="term" value="P:phosphorelay signal transduction system"/>
    <property type="evidence" value="ECO:0007669"/>
    <property type="project" value="InterPro"/>
</dbReference>
<dbReference type="InterPro" id="IPR008984">
    <property type="entry name" value="SMAD_FHA_dom_sf"/>
</dbReference>
<dbReference type="SMART" id="SM00862">
    <property type="entry name" value="Trans_reg_C"/>
    <property type="match status" value="1"/>
</dbReference>
<dbReference type="SUPFAM" id="SSF49879">
    <property type="entry name" value="SMAD/FHA domain"/>
    <property type="match status" value="1"/>
</dbReference>
<organism evidence="5 6">
    <name type="scientific">Crocosphaera watsonii WH 0003</name>
    <dbReference type="NCBI Taxonomy" id="423471"/>
    <lineage>
        <taxon>Bacteria</taxon>
        <taxon>Bacillati</taxon>
        <taxon>Cyanobacteriota</taxon>
        <taxon>Cyanophyceae</taxon>
        <taxon>Oscillatoriophycideae</taxon>
        <taxon>Chroococcales</taxon>
        <taxon>Aphanothecaceae</taxon>
        <taxon>Crocosphaera</taxon>
    </lineage>
</organism>
<evidence type="ECO:0000313" key="6">
    <source>
        <dbReference type="Proteomes" id="UP000003477"/>
    </source>
</evidence>
<dbReference type="CDD" id="cd00060">
    <property type="entry name" value="FHA"/>
    <property type="match status" value="1"/>
</dbReference>
<dbReference type="RefSeq" id="WP_007311746.1">
    <property type="nucleotide sequence ID" value="NZ_AESD01000555.1"/>
</dbReference>
<evidence type="ECO:0000256" key="2">
    <source>
        <dbReference type="PROSITE-ProRule" id="PRU01091"/>
    </source>
</evidence>
<dbReference type="GeneID" id="88767261"/>
<evidence type="ECO:0000259" key="3">
    <source>
        <dbReference type="PROSITE" id="PS50006"/>
    </source>
</evidence>
<dbReference type="SUPFAM" id="SSF46894">
    <property type="entry name" value="C-terminal effector domain of the bipartite response regulators"/>
    <property type="match status" value="1"/>
</dbReference>
<name>G5J8H8_CROWT</name>
<dbReference type="InterPro" id="IPR016032">
    <property type="entry name" value="Sig_transdc_resp-reg_C-effctor"/>
</dbReference>
<dbReference type="GO" id="GO:0006355">
    <property type="term" value="P:regulation of DNA-templated transcription"/>
    <property type="evidence" value="ECO:0007669"/>
    <property type="project" value="InterPro"/>
</dbReference>
<dbReference type="PROSITE" id="PS50006">
    <property type="entry name" value="FHA_DOMAIN"/>
    <property type="match status" value="1"/>
</dbReference>
<gene>
    <name evidence="5" type="ORF">CWATWH0003_3757</name>
</gene>
<comment type="caution">
    <text evidence="5">The sequence shown here is derived from an EMBL/GenBank/DDBJ whole genome shotgun (WGS) entry which is preliminary data.</text>
</comment>
<dbReference type="InterPro" id="IPR036388">
    <property type="entry name" value="WH-like_DNA-bd_sf"/>
</dbReference>
<accession>G5J8H8</accession>
<proteinExistence type="predicted"/>
<evidence type="ECO:0000259" key="4">
    <source>
        <dbReference type="PROSITE" id="PS51755"/>
    </source>
</evidence>
<reference evidence="5 6" key="1">
    <citation type="journal article" date="2011" name="Front. Microbiol.">
        <title>Two Strains of Crocosphaera watsonii with Highly Conserved Genomes are Distinguished by Strain-Specific Features.</title>
        <authorList>
            <person name="Bench S.R."/>
            <person name="Ilikchyan I.N."/>
            <person name="Tripp H.J."/>
            <person name="Zehr J.P."/>
        </authorList>
    </citation>
    <scope>NUCLEOTIDE SEQUENCE [LARGE SCALE GENOMIC DNA]</scope>
    <source>
        <strain evidence="5 6">WH 0003</strain>
    </source>
</reference>
<feature type="domain" description="OmpR/PhoB-type" evidence="4">
    <location>
        <begin position="146"/>
        <end position="256"/>
    </location>
</feature>
<dbReference type="Gene3D" id="1.10.10.10">
    <property type="entry name" value="Winged helix-like DNA-binding domain superfamily/Winged helix DNA-binding domain"/>
    <property type="match status" value="1"/>
</dbReference>
<dbReference type="Proteomes" id="UP000003477">
    <property type="component" value="Unassembled WGS sequence"/>
</dbReference>
<dbReference type="PATRIC" id="fig|423471.3.peg.3525"/>
<protein>
    <recommendedName>
        <fullName evidence="7">FHA domain-containing protein</fullName>
    </recommendedName>
</protein>
<dbReference type="SMART" id="SM00240">
    <property type="entry name" value="FHA"/>
    <property type="match status" value="1"/>
</dbReference>
<dbReference type="Gene3D" id="2.60.200.20">
    <property type="match status" value="1"/>
</dbReference>
<feature type="domain" description="FHA" evidence="3">
    <location>
        <begin position="30"/>
        <end position="83"/>
    </location>
</feature>
<dbReference type="InterPro" id="IPR000253">
    <property type="entry name" value="FHA_dom"/>
</dbReference>
<evidence type="ECO:0000313" key="5">
    <source>
        <dbReference type="EMBL" id="EHJ11508.1"/>
    </source>
</evidence>
<evidence type="ECO:0008006" key="7">
    <source>
        <dbReference type="Google" id="ProtNLM"/>
    </source>
</evidence>
<feature type="DNA-binding region" description="OmpR/PhoB-type" evidence="2">
    <location>
        <begin position="146"/>
        <end position="256"/>
    </location>
</feature>
<dbReference type="EMBL" id="AESD01000555">
    <property type="protein sequence ID" value="EHJ11508.1"/>
    <property type="molecule type" value="Genomic_DNA"/>
</dbReference>
<dbReference type="Pfam" id="PF00486">
    <property type="entry name" value="Trans_reg_C"/>
    <property type="match status" value="1"/>
</dbReference>
<dbReference type="AlphaFoldDB" id="G5J8H8"/>
<keyword evidence="1 2" id="KW-0238">DNA-binding</keyword>
<dbReference type="Pfam" id="PF00498">
    <property type="entry name" value="FHA"/>
    <property type="match status" value="1"/>
</dbReference>
<evidence type="ECO:0000256" key="1">
    <source>
        <dbReference type="ARBA" id="ARBA00023125"/>
    </source>
</evidence>
<dbReference type="InterPro" id="IPR001867">
    <property type="entry name" value="OmpR/PhoB-type_DNA-bd"/>
</dbReference>
<dbReference type="PROSITE" id="PS51755">
    <property type="entry name" value="OMPR_PHOB"/>
    <property type="match status" value="1"/>
</dbReference>